<accession>A0A271J1W5</accession>
<dbReference type="AlphaFoldDB" id="A0A271J1W5"/>
<dbReference type="EMBL" id="MQWD01000001">
    <property type="protein sequence ID" value="PAP77506.1"/>
    <property type="molecule type" value="Genomic_DNA"/>
</dbReference>
<dbReference type="OrthoDB" id="9875314at2"/>
<reference evidence="2 3" key="1">
    <citation type="submission" date="2016-11" db="EMBL/GenBank/DDBJ databases">
        <title>Study of marine rhodopsin-containing bacteria.</title>
        <authorList>
            <person name="Yoshizawa S."/>
            <person name="Kumagai Y."/>
            <person name="Kogure K."/>
        </authorList>
    </citation>
    <scope>NUCLEOTIDE SEQUENCE [LARGE SCALE GENOMIC DNA]</scope>
    <source>
        <strain evidence="2 3">SAORIC-28</strain>
    </source>
</reference>
<feature type="chain" id="PRO_5013103234" description="DUF4382 domain-containing protein" evidence="1">
    <location>
        <begin position="20"/>
        <end position="181"/>
    </location>
</feature>
<feature type="signal peptide" evidence="1">
    <location>
        <begin position="1"/>
        <end position="19"/>
    </location>
</feature>
<evidence type="ECO:0000256" key="1">
    <source>
        <dbReference type="SAM" id="SignalP"/>
    </source>
</evidence>
<dbReference type="RefSeq" id="WP_095511174.1">
    <property type="nucleotide sequence ID" value="NZ_MQWD01000001.1"/>
</dbReference>
<comment type="caution">
    <text evidence="2">The sequence shown here is derived from an EMBL/GenBank/DDBJ whole genome shotgun (WGS) entry which is preliminary data.</text>
</comment>
<dbReference type="PROSITE" id="PS51257">
    <property type="entry name" value="PROKAR_LIPOPROTEIN"/>
    <property type="match status" value="1"/>
</dbReference>
<sequence length="181" mass="18209">MRPALLCLLVALATGGCSLGDCSAETSRATTTGGLLLADGSGVGDTLTVAFVDAIDPQITVTTAPGVGVDPGVTPDGVVEVLYDAVTLGFGGDLAPLPLVARALGDTVYVYVDGTVDPGVFAPACSLPPASYDVEVRNVLVPRGTVAVRVALVTLDDVPAAAAEALRQSAEARRVARPTHI</sequence>
<evidence type="ECO:0000313" key="2">
    <source>
        <dbReference type="EMBL" id="PAP77506.1"/>
    </source>
</evidence>
<dbReference type="Proteomes" id="UP000216339">
    <property type="component" value="Unassembled WGS sequence"/>
</dbReference>
<evidence type="ECO:0008006" key="4">
    <source>
        <dbReference type="Google" id="ProtNLM"/>
    </source>
</evidence>
<evidence type="ECO:0000313" key="3">
    <source>
        <dbReference type="Proteomes" id="UP000216339"/>
    </source>
</evidence>
<organism evidence="2 3">
    <name type="scientific">Rubrivirga marina</name>
    <dbReference type="NCBI Taxonomy" id="1196024"/>
    <lineage>
        <taxon>Bacteria</taxon>
        <taxon>Pseudomonadati</taxon>
        <taxon>Rhodothermota</taxon>
        <taxon>Rhodothermia</taxon>
        <taxon>Rhodothermales</taxon>
        <taxon>Rubricoccaceae</taxon>
        <taxon>Rubrivirga</taxon>
    </lineage>
</organism>
<keyword evidence="1" id="KW-0732">Signal</keyword>
<name>A0A271J1W5_9BACT</name>
<gene>
    <name evidence="2" type="ORF">BSZ37_14190</name>
</gene>
<protein>
    <recommendedName>
        <fullName evidence="4">DUF4382 domain-containing protein</fullName>
    </recommendedName>
</protein>
<proteinExistence type="predicted"/>
<keyword evidence="3" id="KW-1185">Reference proteome</keyword>